<gene>
    <name evidence="3" type="ORF">KYN89_04060</name>
</gene>
<feature type="transmembrane region" description="Helical" evidence="1">
    <location>
        <begin position="47"/>
        <end position="68"/>
    </location>
</feature>
<dbReference type="EMBL" id="JAHWXP010000001">
    <property type="protein sequence ID" value="MBY8336212.1"/>
    <property type="molecule type" value="Genomic_DNA"/>
</dbReference>
<evidence type="ECO:0000256" key="1">
    <source>
        <dbReference type="SAM" id="Phobius"/>
    </source>
</evidence>
<sequence length="267" mass="28342">MALLPNRDSAKAADRKAKTQAAQDEALLREVDDAVRTDQYRHVWTRYGIYIIGVVVLGLIAFAAVLFFSGQSEGNRESESETLVTALDQVEAGNLDQADEALAPLAEDGRGGGKTQAQMLRAGIALEQGRAKEAAELFSQVAADKDVPQPVRDLAELRAVVAGYDSMKPAEVIRRLTPLAQPDQPYYGSAGEILAMAYLEGGDKERAGKLFGEIAMDDDVPDTIRGRARQMASSLGVDAVGDVDELIESLRGSAGAGGAPPMGAQPE</sequence>
<dbReference type="RefSeq" id="WP_222823903.1">
    <property type="nucleotide sequence ID" value="NZ_JAHWXP010000001.1"/>
</dbReference>
<keyword evidence="1" id="KW-1133">Transmembrane helix</keyword>
<feature type="domain" description="Ancillary SecYEG translocon subunit/Cell division coordinator CpoB TPR" evidence="2">
    <location>
        <begin position="42"/>
        <end position="207"/>
    </location>
</feature>
<evidence type="ECO:0000313" key="4">
    <source>
        <dbReference type="Proteomes" id="UP000759298"/>
    </source>
</evidence>
<organism evidence="3 4">
    <name type="scientific">Alteriqipengyuania abyssalis</name>
    <dbReference type="NCBI Taxonomy" id="2860200"/>
    <lineage>
        <taxon>Bacteria</taxon>
        <taxon>Pseudomonadati</taxon>
        <taxon>Pseudomonadota</taxon>
        <taxon>Alphaproteobacteria</taxon>
        <taxon>Sphingomonadales</taxon>
        <taxon>Erythrobacteraceae</taxon>
        <taxon>Alteriqipengyuania</taxon>
    </lineage>
</organism>
<keyword evidence="1" id="KW-0472">Membrane</keyword>
<accession>A0ABS7PAW6</accession>
<dbReference type="InterPro" id="IPR011990">
    <property type="entry name" value="TPR-like_helical_dom_sf"/>
</dbReference>
<evidence type="ECO:0000259" key="2">
    <source>
        <dbReference type="Pfam" id="PF09976"/>
    </source>
</evidence>
<keyword evidence="1" id="KW-0812">Transmembrane</keyword>
<keyword evidence="4" id="KW-1185">Reference proteome</keyword>
<name>A0ABS7PAW6_9SPHN</name>
<dbReference type="Proteomes" id="UP000759298">
    <property type="component" value="Unassembled WGS sequence"/>
</dbReference>
<dbReference type="Pfam" id="PF09976">
    <property type="entry name" value="TPR_21"/>
    <property type="match status" value="1"/>
</dbReference>
<proteinExistence type="predicted"/>
<reference evidence="3 4" key="1">
    <citation type="submission" date="2021-07" db="EMBL/GenBank/DDBJ databases">
        <title>Alteriqipengyuania abyssalis NZ-12B nov, sp.nov isolated from deep sea sponge in pacific ocean.</title>
        <authorList>
            <person name="Tareen S."/>
            <person name="Wink J."/>
        </authorList>
    </citation>
    <scope>NUCLEOTIDE SEQUENCE [LARGE SCALE GENOMIC DNA]</scope>
    <source>
        <strain evidence="3 4">NZ-12B</strain>
    </source>
</reference>
<protein>
    <submittedName>
        <fullName evidence="3">Tetratricopeptide repeat protein</fullName>
    </submittedName>
</protein>
<dbReference type="InterPro" id="IPR018704">
    <property type="entry name" value="SecYEG/CpoB_TPR"/>
</dbReference>
<dbReference type="Gene3D" id="1.25.40.10">
    <property type="entry name" value="Tetratricopeptide repeat domain"/>
    <property type="match status" value="1"/>
</dbReference>
<evidence type="ECO:0000313" key="3">
    <source>
        <dbReference type="EMBL" id="MBY8336212.1"/>
    </source>
</evidence>
<comment type="caution">
    <text evidence="3">The sequence shown here is derived from an EMBL/GenBank/DDBJ whole genome shotgun (WGS) entry which is preliminary data.</text>
</comment>